<protein>
    <recommendedName>
        <fullName evidence="3">Bursicon</fullName>
    </recommendedName>
    <alternativeName>
        <fullName evidence="8">Bursicon subunit alpha</fullName>
    </alternativeName>
</protein>
<evidence type="ECO:0000259" key="11">
    <source>
        <dbReference type="PROSITE" id="PS01225"/>
    </source>
</evidence>
<keyword evidence="12" id="KW-1185">Reference proteome</keyword>
<keyword evidence="10" id="KW-0812">Transmembrane</keyword>
<evidence type="ECO:0000313" key="12">
    <source>
        <dbReference type="Proteomes" id="UP000694941"/>
    </source>
</evidence>
<evidence type="ECO:0000256" key="2">
    <source>
        <dbReference type="ARBA" id="ARBA00011633"/>
    </source>
</evidence>
<comment type="subcellular location">
    <subcellularLocation>
        <location evidence="1">Secreted</location>
    </subcellularLocation>
</comment>
<evidence type="ECO:0000256" key="4">
    <source>
        <dbReference type="ARBA" id="ARBA00022525"/>
    </source>
</evidence>
<dbReference type="InterPro" id="IPR006207">
    <property type="entry name" value="Cys_knot_C"/>
</dbReference>
<dbReference type="InterPro" id="IPR004133">
    <property type="entry name" value="DAN_dom"/>
</dbReference>
<evidence type="ECO:0000256" key="10">
    <source>
        <dbReference type="SAM" id="Phobius"/>
    </source>
</evidence>
<feature type="transmembrane region" description="Helical" evidence="10">
    <location>
        <begin position="78"/>
        <end position="96"/>
    </location>
</feature>
<dbReference type="PANTHER" id="PTHR15283:SF7">
    <property type="entry name" value="BURSICON"/>
    <property type="match status" value="1"/>
</dbReference>
<evidence type="ECO:0000256" key="8">
    <source>
        <dbReference type="ARBA" id="ARBA00029634"/>
    </source>
</evidence>
<keyword evidence="10" id="KW-0472">Membrane</keyword>
<keyword evidence="10" id="KW-1133">Transmembrane helix</keyword>
<accession>A0ABM1SZ86</accession>
<name>A0ABM1SZ86_LIMPO</name>
<keyword evidence="4" id="KW-0964">Secreted</keyword>
<comment type="caution">
    <text evidence="9">Lacks conserved residue(s) required for the propagation of feature annotation.</text>
</comment>
<evidence type="ECO:0000256" key="7">
    <source>
        <dbReference type="ARBA" id="ARBA00023157"/>
    </source>
</evidence>
<dbReference type="InterPro" id="IPR029034">
    <property type="entry name" value="Cystine-knot_cytokine"/>
</dbReference>
<dbReference type="Pfam" id="PF03045">
    <property type="entry name" value="DAN"/>
    <property type="match status" value="1"/>
</dbReference>
<keyword evidence="6" id="KW-0732">Signal</keyword>
<evidence type="ECO:0000256" key="5">
    <source>
        <dbReference type="ARBA" id="ARBA00022702"/>
    </source>
</evidence>
<evidence type="ECO:0000256" key="1">
    <source>
        <dbReference type="ARBA" id="ARBA00004613"/>
    </source>
</evidence>
<sequence>MRKLRTLIVSSTFKENEQRPLSISTLRSFLSSPVLSNFSELQVNEINTSRTRSINVLLFFRKVYQFNMTPFLKTSTSIFYWTVALMVLLTTMYSVTARLEECQLRPVIHVLKHSGCIPKPIPSFACQGTCSSYVQVSGSKFWQVERSCMCCQEMGEREASIGIFCPQTRPRFRRIITRAPVDCMCRPCTAVDEDSVQAQEIASLLKDSEIVDELM</sequence>
<feature type="disulfide bond" evidence="9">
    <location>
        <begin position="116"/>
        <end position="165"/>
    </location>
</feature>
<dbReference type="Gene3D" id="2.10.90.10">
    <property type="entry name" value="Cystine-knot cytokines"/>
    <property type="match status" value="1"/>
</dbReference>
<organism evidence="12 13">
    <name type="scientific">Limulus polyphemus</name>
    <name type="common">Atlantic horseshoe crab</name>
    <dbReference type="NCBI Taxonomy" id="6850"/>
    <lineage>
        <taxon>Eukaryota</taxon>
        <taxon>Metazoa</taxon>
        <taxon>Ecdysozoa</taxon>
        <taxon>Arthropoda</taxon>
        <taxon>Chelicerata</taxon>
        <taxon>Merostomata</taxon>
        <taxon>Xiphosura</taxon>
        <taxon>Limulidae</taxon>
        <taxon>Limulus</taxon>
    </lineage>
</organism>
<proteinExistence type="predicted"/>
<feature type="domain" description="CTCK" evidence="11">
    <location>
        <begin position="102"/>
        <end position="189"/>
    </location>
</feature>
<keyword evidence="7 9" id="KW-1015">Disulfide bond</keyword>
<reference evidence="13" key="1">
    <citation type="submission" date="2025-08" db="UniProtKB">
        <authorList>
            <consortium name="RefSeq"/>
        </authorList>
    </citation>
    <scope>IDENTIFICATION</scope>
    <source>
        <tissue evidence="13">Muscle</tissue>
    </source>
</reference>
<dbReference type="GeneID" id="111087243"/>
<gene>
    <name evidence="13" type="primary">LOC111087243</name>
</gene>
<evidence type="ECO:0000313" key="13">
    <source>
        <dbReference type="RefSeq" id="XP_022248942.1"/>
    </source>
</evidence>
<dbReference type="Proteomes" id="UP000694941">
    <property type="component" value="Unplaced"/>
</dbReference>
<evidence type="ECO:0000256" key="9">
    <source>
        <dbReference type="PROSITE-ProRule" id="PRU00039"/>
    </source>
</evidence>
<evidence type="ECO:0000256" key="3">
    <source>
        <dbReference type="ARBA" id="ARBA00018035"/>
    </source>
</evidence>
<comment type="subunit">
    <text evidence="2">Heterodimer of burs and pburs.</text>
</comment>
<dbReference type="PROSITE" id="PS01225">
    <property type="entry name" value="CTCK_2"/>
    <property type="match status" value="1"/>
</dbReference>
<keyword evidence="5" id="KW-0372">Hormone</keyword>
<dbReference type="RefSeq" id="XP_022248942.1">
    <property type="nucleotide sequence ID" value="XM_022393234.1"/>
</dbReference>
<dbReference type="PANTHER" id="PTHR15283">
    <property type="entry name" value="GREMLIN 1"/>
    <property type="match status" value="1"/>
</dbReference>
<evidence type="ECO:0000256" key="6">
    <source>
        <dbReference type="ARBA" id="ARBA00022729"/>
    </source>
</evidence>